<dbReference type="Pfam" id="PF00501">
    <property type="entry name" value="AMP-binding"/>
    <property type="match status" value="1"/>
</dbReference>
<keyword evidence="2" id="KW-0597">Phosphoprotein</keyword>
<dbReference type="PANTHER" id="PTHR45527">
    <property type="entry name" value="NONRIBOSOMAL PEPTIDE SYNTHETASE"/>
    <property type="match status" value="1"/>
</dbReference>
<dbReference type="GO" id="GO:0031177">
    <property type="term" value="F:phosphopantetheine binding"/>
    <property type="evidence" value="ECO:0007669"/>
    <property type="project" value="TreeGrafter"/>
</dbReference>
<reference evidence="4 5" key="1">
    <citation type="journal article" date="2018" name="Sci. Rep.">
        <title>Comparative genomics provides insights into the lifestyle and reveals functional heterogeneity of dark septate endophytic fungi.</title>
        <authorList>
            <person name="Knapp D.G."/>
            <person name="Nemeth J.B."/>
            <person name="Barry K."/>
            <person name="Hainaut M."/>
            <person name="Henrissat B."/>
            <person name="Johnson J."/>
            <person name="Kuo A."/>
            <person name="Lim J.H.P."/>
            <person name="Lipzen A."/>
            <person name="Nolan M."/>
            <person name="Ohm R.A."/>
            <person name="Tamas L."/>
            <person name="Grigoriev I.V."/>
            <person name="Spatafora J.W."/>
            <person name="Nagy L.G."/>
            <person name="Kovacs G.M."/>
        </authorList>
    </citation>
    <scope>NUCLEOTIDE SEQUENCE [LARGE SCALE GENOMIC DNA]</scope>
    <source>
        <strain evidence="4 5">DSE2036</strain>
    </source>
</reference>
<evidence type="ECO:0000256" key="1">
    <source>
        <dbReference type="ARBA" id="ARBA00022450"/>
    </source>
</evidence>
<evidence type="ECO:0000256" key="2">
    <source>
        <dbReference type="ARBA" id="ARBA00022553"/>
    </source>
</evidence>
<dbReference type="InterPro" id="IPR020845">
    <property type="entry name" value="AMP-binding_CS"/>
</dbReference>
<evidence type="ECO:0000313" key="4">
    <source>
        <dbReference type="EMBL" id="PVH93812.1"/>
    </source>
</evidence>
<dbReference type="SUPFAM" id="SSF56801">
    <property type="entry name" value="Acetyl-CoA synthetase-like"/>
    <property type="match status" value="1"/>
</dbReference>
<dbReference type="STRING" id="97972.A0A2V1D6X6"/>
<dbReference type="GO" id="GO:0043041">
    <property type="term" value="P:amino acid activation for nonribosomal peptide biosynthetic process"/>
    <property type="evidence" value="ECO:0007669"/>
    <property type="project" value="TreeGrafter"/>
</dbReference>
<accession>A0A2V1D6X6</accession>
<name>A0A2V1D6X6_9PLEO</name>
<dbReference type="GO" id="GO:0044550">
    <property type="term" value="P:secondary metabolite biosynthetic process"/>
    <property type="evidence" value="ECO:0007669"/>
    <property type="project" value="TreeGrafter"/>
</dbReference>
<feature type="non-terminal residue" evidence="4">
    <location>
        <position position="1"/>
    </location>
</feature>
<dbReference type="InterPro" id="IPR042099">
    <property type="entry name" value="ANL_N_sf"/>
</dbReference>
<proteinExistence type="predicted"/>
<keyword evidence="5" id="KW-1185">Reference proteome</keyword>
<organism evidence="4 5">
    <name type="scientific">Periconia macrospinosa</name>
    <dbReference type="NCBI Taxonomy" id="97972"/>
    <lineage>
        <taxon>Eukaryota</taxon>
        <taxon>Fungi</taxon>
        <taxon>Dikarya</taxon>
        <taxon>Ascomycota</taxon>
        <taxon>Pezizomycotina</taxon>
        <taxon>Dothideomycetes</taxon>
        <taxon>Pleosporomycetidae</taxon>
        <taxon>Pleosporales</taxon>
        <taxon>Massarineae</taxon>
        <taxon>Periconiaceae</taxon>
        <taxon>Periconia</taxon>
    </lineage>
</organism>
<sequence>AHSNIILFDGKTHEQTYTEDGRNSYSAKISITPESLPYILFTSGSTGRPKGFLVPHSAICTSILAFSPIVKLSQDSRVLHSLHLALMQALERSLLHLARVVASACQRRRLTCECLEFHE</sequence>
<evidence type="ECO:0000313" key="5">
    <source>
        <dbReference type="Proteomes" id="UP000244855"/>
    </source>
</evidence>
<dbReference type="EMBL" id="KZ805566">
    <property type="protein sequence ID" value="PVH93812.1"/>
    <property type="molecule type" value="Genomic_DNA"/>
</dbReference>
<protein>
    <recommendedName>
        <fullName evidence="3">AMP-dependent synthetase/ligase domain-containing protein</fullName>
    </recommendedName>
</protein>
<keyword evidence="1" id="KW-0596">Phosphopantetheine</keyword>
<evidence type="ECO:0000259" key="3">
    <source>
        <dbReference type="Pfam" id="PF00501"/>
    </source>
</evidence>
<gene>
    <name evidence="4" type="ORF">DM02DRAFT_212291</name>
</gene>
<dbReference type="Gene3D" id="3.40.50.12780">
    <property type="entry name" value="N-terminal domain of ligase-like"/>
    <property type="match status" value="1"/>
</dbReference>
<feature type="domain" description="AMP-dependent synthetase/ligase" evidence="3">
    <location>
        <begin position="12"/>
        <end position="87"/>
    </location>
</feature>
<dbReference type="GO" id="GO:0005737">
    <property type="term" value="C:cytoplasm"/>
    <property type="evidence" value="ECO:0007669"/>
    <property type="project" value="TreeGrafter"/>
</dbReference>
<dbReference type="AlphaFoldDB" id="A0A2V1D6X6"/>
<dbReference type="PROSITE" id="PS00455">
    <property type="entry name" value="AMP_BINDING"/>
    <property type="match status" value="1"/>
</dbReference>
<dbReference type="InterPro" id="IPR000873">
    <property type="entry name" value="AMP-dep_synth/lig_dom"/>
</dbReference>
<dbReference type="PANTHER" id="PTHR45527:SF1">
    <property type="entry name" value="FATTY ACID SYNTHASE"/>
    <property type="match status" value="1"/>
</dbReference>
<dbReference type="Proteomes" id="UP000244855">
    <property type="component" value="Unassembled WGS sequence"/>
</dbReference>